<dbReference type="Pfam" id="PF04749">
    <property type="entry name" value="PLAC8"/>
    <property type="match status" value="1"/>
</dbReference>
<proteinExistence type="predicted"/>
<reference evidence="2 3" key="1">
    <citation type="submission" date="2020-10" db="EMBL/GenBank/DDBJ databases">
        <title>Plant Genome Project.</title>
        <authorList>
            <person name="Zhang R.-G."/>
        </authorList>
    </citation>
    <scope>NUCLEOTIDE SEQUENCE [LARGE SCALE GENOMIC DNA]</scope>
    <source>
        <strain evidence="2">FAFU-HL-1</strain>
        <tissue evidence="2">Leaf</tissue>
    </source>
</reference>
<dbReference type="Proteomes" id="UP000657918">
    <property type="component" value="Unassembled WGS sequence"/>
</dbReference>
<name>A0A835MUN9_9ROSI</name>
<protein>
    <submittedName>
        <fullName evidence="2">Uncharacterized protein</fullName>
    </submittedName>
</protein>
<evidence type="ECO:0000313" key="2">
    <source>
        <dbReference type="EMBL" id="KAF9674121.1"/>
    </source>
</evidence>
<keyword evidence="3" id="KW-1185">Reference proteome</keyword>
<accession>A0A835MUN9</accession>
<dbReference type="InterPro" id="IPR006461">
    <property type="entry name" value="PLAC_motif_containing"/>
</dbReference>
<gene>
    <name evidence="2" type="ORF">SADUNF_Sadunf10G0094700</name>
</gene>
<evidence type="ECO:0000313" key="3">
    <source>
        <dbReference type="Proteomes" id="UP000657918"/>
    </source>
</evidence>
<dbReference type="NCBIfam" id="TIGR01571">
    <property type="entry name" value="A_thal_Cys_rich"/>
    <property type="match status" value="1"/>
</dbReference>
<sequence length="308" mass="34154">MPDETNGGSSPSRFHLSTLARQPLKFRITSVRNYYKHSSNNGPANPHMEFLAIKGNLAAWIGRHHHIATHSQYGSWHSRRGLEVDMLLIQKEGIEFQKEPSHATASAPPQPHFSNFVDPVATGIPVPLVNQNNHDPSRPRRLNNANHSLSSGPWSTSLCDCFSDLNSCCLTCWCPCVAFGRIAEIVDRGSTSCGMSGTLYTLILCLTGFSWRKARAQIVVSIVFARNVLCVKSTENSRTAALTCLSVTSCSAPLSLFFWRNSAVLLFSRVFICVSTFVFDGIGWHGNMERQKRLDAATAPPTEERMMR</sequence>
<dbReference type="OrthoDB" id="1045822at2759"/>
<dbReference type="EMBL" id="JADGMS010000010">
    <property type="protein sequence ID" value="KAF9674121.1"/>
    <property type="molecule type" value="Genomic_DNA"/>
</dbReference>
<comment type="caution">
    <text evidence="2">The sequence shown here is derived from an EMBL/GenBank/DDBJ whole genome shotgun (WGS) entry which is preliminary data.</text>
</comment>
<evidence type="ECO:0000256" key="1">
    <source>
        <dbReference type="SAM" id="MobiDB-lite"/>
    </source>
</evidence>
<organism evidence="2 3">
    <name type="scientific">Salix dunnii</name>
    <dbReference type="NCBI Taxonomy" id="1413687"/>
    <lineage>
        <taxon>Eukaryota</taxon>
        <taxon>Viridiplantae</taxon>
        <taxon>Streptophyta</taxon>
        <taxon>Embryophyta</taxon>
        <taxon>Tracheophyta</taxon>
        <taxon>Spermatophyta</taxon>
        <taxon>Magnoliopsida</taxon>
        <taxon>eudicotyledons</taxon>
        <taxon>Gunneridae</taxon>
        <taxon>Pentapetalae</taxon>
        <taxon>rosids</taxon>
        <taxon>fabids</taxon>
        <taxon>Malpighiales</taxon>
        <taxon>Salicaceae</taxon>
        <taxon>Saliceae</taxon>
        <taxon>Salix</taxon>
    </lineage>
</organism>
<feature type="region of interest" description="Disordered" evidence="1">
    <location>
        <begin position="127"/>
        <end position="146"/>
    </location>
</feature>
<dbReference type="AlphaFoldDB" id="A0A835MUN9"/>
<dbReference type="PANTHER" id="PTHR15907">
    <property type="entry name" value="DUF614 FAMILY PROTEIN-RELATED"/>
    <property type="match status" value="1"/>
</dbReference>